<accession>A0A1M6VVN7</accession>
<sequence length="126" mass="13833">MSASVKGKSFPKRGGDGSSDFSLDDHTFAMKIASALTSELKDRNSRAKLVAGWTGANERTVKNWFSGRYAPCGRHLVVLAQHSDHVLNAILLMADRQDRLLGEKVADLRRKVLELAAIIGEPELDE</sequence>
<name>A0A1M6VVN7_9BRAD</name>
<feature type="region of interest" description="Disordered" evidence="1">
    <location>
        <begin position="1"/>
        <end position="21"/>
    </location>
</feature>
<proteinExistence type="predicted"/>
<organism evidence="2 3">
    <name type="scientific">Bradyrhizobium lablabi</name>
    <dbReference type="NCBI Taxonomy" id="722472"/>
    <lineage>
        <taxon>Bacteria</taxon>
        <taxon>Pseudomonadati</taxon>
        <taxon>Pseudomonadota</taxon>
        <taxon>Alphaproteobacteria</taxon>
        <taxon>Hyphomicrobiales</taxon>
        <taxon>Nitrobacteraceae</taxon>
        <taxon>Bradyrhizobium</taxon>
    </lineage>
</organism>
<evidence type="ECO:0000313" key="2">
    <source>
        <dbReference type="EMBL" id="SHK85435.1"/>
    </source>
</evidence>
<evidence type="ECO:0000313" key="3">
    <source>
        <dbReference type="Proteomes" id="UP000189935"/>
    </source>
</evidence>
<dbReference type="EMBL" id="LT670844">
    <property type="protein sequence ID" value="SHK85435.1"/>
    <property type="molecule type" value="Genomic_DNA"/>
</dbReference>
<protein>
    <recommendedName>
        <fullName evidence="4">XRE family transcriptional regulator</fullName>
    </recommendedName>
</protein>
<evidence type="ECO:0008006" key="4">
    <source>
        <dbReference type="Google" id="ProtNLM"/>
    </source>
</evidence>
<dbReference type="AlphaFoldDB" id="A0A1M6VVN7"/>
<evidence type="ECO:0000256" key="1">
    <source>
        <dbReference type="SAM" id="MobiDB-lite"/>
    </source>
</evidence>
<reference evidence="2 3" key="1">
    <citation type="submission" date="2016-11" db="EMBL/GenBank/DDBJ databases">
        <authorList>
            <person name="Jaros S."/>
            <person name="Januszkiewicz K."/>
            <person name="Wedrychowicz H."/>
        </authorList>
    </citation>
    <scope>NUCLEOTIDE SEQUENCE [LARGE SCALE GENOMIC DNA]</scope>
    <source>
        <strain evidence="2 3">GAS499</strain>
    </source>
</reference>
<dbReference type="Proteomes" id="UP000189935">
    <property type="component" value="Chromosome I"/>
</dbReference>
<gene>
    <name evidence="2" type="ORF">SAMN05444159_4365</name>
</gene>